<evidence type="ECO:0000313" key="9">
    <source>
        <dbReference type="EMBL" id="WEJ63178.1"/>
    </source>
</evidence>
<dbReference type="InterPro" id="IPR002898">
    <property type="entry name" value="MotA_ExbB_proton_chnl"/>
</dbReference>
<evidence type="ECO:0000313" key="10">
    <source>
        <dbReference type="Proteomes" id="UP001222275"/>
    </source>
</evidence>
<feature type="transmembrane region" description="Helical" evidence="7">
    <location>
        <begin position="109"/>
        <end position="132"/>
    </location>
</feature>
<organism evidence="9 10">
    <name type="scientific">Thiomicrorhabdus lithotrophica</name>
    <dbReference type="NCBI Taxonomy" id="2949997"/>
    <lineage>
        <taxon>Bacteria</taxon>
        <taxon>Pseudomonadati</taxon>
        <taxon>Pseudomonadota</taxon>
        <taxon>Gammaproteobacteria</taxon>
        <taxon>Thiotrichales</taxon>
        <taxon>Piscirickettsiaceae</taxon>
        <taxon>Thiomicrorhabdus</taxon>
    </lineage>
</organism>
<dbReference type="Proteomes" id="UP001222275">
    <property type="component" value="Chromosome"/>
</dbReference>
<dbReference type="PANTHER" id="PTHR30625:SF11">
    <property type="entry name" value="MOTA_TOLQ_EXBB PROTON CHANNEL DOMAIN-CONTAINING PROTEIN"/>
    <property type="match status" value="1"/>
</dbReference>
<dbReference type="PANTHER" id="PTHR30625">
    <property type="entry name" value="PROTEIN TOLQ"/>
    <property type="match status" value="1"/>
</dbReference>
<evidence type="ECO:0000256" key="5">
    <source>
        <dbReference type="ARBA" id="ARBA00023136"/>
    </source>
</evidence>
<comment type="subcellular location">
    <subcellularLocation>
        <location evidence="1">Cell membrane</location>
        <topology evidence="1">Multi-pass membrane protein</topology>
    </subcellularLocation>
    <subcellularLocation>
        <location evidence="6">Membrane</location>
        <topology evidence="6">Multi-pass membrane protein</topology>
    </subcellularLocation>
</comment>
<protein>
    <submittedName>
        <fullName evidence="9">MotA/TolQ/ExbB proton channel family protein</fullName>
    </submittedName>
</protein>
<dbReference type="Pfam" id="PF01618">
    <property type="entry name" value="MotA_ExbB"/>
    <property type="match status" value="1"/>
</dbReference>
<dbReference type="InterPro" id="IPR050790">
    <property type="entry name" value="ExbB/TolQ_transport"/>
</dbReference>
<feature type="transmembrane region" description="Helical" evidence="7">
    <location>
        <begin position="152"/>
        <end position="172"/>
    </location>
</feature>
<comment type="similarity">
    <text evidence="6">Belongs to the exbB/tolQ family.</text>
</comment>
<keyword evidence="3 7" id="KW-0812">Transmembrane</keyword>
<gene>
    <name evidence="9" type="ORF">NR989_02700</name>
</gene>
<accession>A0ABY8CFI4</accession>
<evidence type="ECO:0000256" key="7">
    <source>
        <dbReference type="SAM" id="Phobius"/>
    </source>
</evidence>
<sequence>MTLQNMLINGGVIVWILIGFSVIATTIILIKLWFFSKYSHKQAVLLSKELEHNIQLNSENLGNIAKSNHYPSTEILAEWKDKLYESHAIQNAFRQGQSQLFELGKHLKVLEVLAMIAPLLGLLGTVIGMIAAFQAMEQAGSQIDPSVLSGGIWQALLTTAAGLIVAIPIAMFHQYFERQLEAHAHHINNHLQLAFHPNRD</sequence>
<evidence type="ECO:0000256" key="3">
    <source>
        <dbReference type="ARBA" id="ARBA00022692"/>
    </source>
</evidence>
<feature type="transmembrane region" description="Helical" evidence="7">
    <location>
        <begin position="12"/>
        <end position="34"/>
    </location>
</feature>
<evidence type="ECO:0000256" key="6">
    <source>
        <dbReference type="RuleBase" id="RU004057"/>
    </source>
</evidence>
<keyword evidence="4 7" id="KW-1133">Transmembrane helix</keyword>
<keyword evidence="2" id="KW-1003">Cell membrane</keyword>
<evidence type="ECO:0000256" key="4">
    <source>
        <dbReference type="ARBA" id="ARBA00022989"/>
    </source>
</evidence>
<feature type="domain" description="MotA/TolQ/ExbB proton channel" evidence="8">
    <location>
        <begin position="87"/>
        <end position="187"/>
    </location>
</feature>
<dbReference type="EMBL" id="CP102381">
    <property type="protein sequence ID" value="WEJ63178.1"/>
    <property type="molecule type" value="Genomic_DNA"/>
</dbReference>
<evidence type="ECO:0000256" key="1">
    <source>
        <dbReference type="ARBA" id="ARBA00004651"/>
    </source>
</evidence>
<dbReference type="RefSeq" id="WP_275595432.1">
    <property type="nucleotide sequence ID" value="NZ_CP102381.1"/>
</dbReference>
<keyword evidence="6" id="KW-0813">Transport</keyword>
<keyword evidence="6" id="KW-0653">Protein transport</keyword>
<evidence type="ECO:0000259" key="8">
    <source>
        <dbReference type="Pfam" id="PF01618"/>
    </source>
</evidence>
<keyword evidence="5 7" id="KW-0472">Membrane</keyword>
<reference evidence="9 10" key="1">
    <citation type="submission" date="2022-06" db="EMBL/GenBank/DDBJ databases">
        <title>Thiomicrohabdus sp. nov, an obligately chemolithoautotrophic, sulfur-oxidizing bacterium isolated from beach of Guanyin Mountain. Amoy.</title>
        <authorList>
            <person name="Zhu H."/>
        </authorList>
    </citation>
    <scope>NUCLEOTIDE SEQUENCE [LARGE SCALE GENOMIC DNA]</scope>
    <source>
        <strain evidence="9 10">XGS-01</strain>
    </source>
</reference>
<name>A0ABY8CFI4_9GAMM</name>
<proteinExistence type="inferred from homology"/>
<evidence type="ECO:0000256" key="2">
    <source>
        <dbReference type="ARBA" id="ARBA00022475"/>
    </source>
</evidence>
<keyword evidence="10" id="KW-1185">Reference proteome</keyword>